<reference evidence="10" key="1">
    <citation type="journal article" date="2019" name="Int. J. Syst. Evol. Microbiol.">
        <title>The Global Catalogue of Microorganisms (GCM) 10K type strain sequencing project: providing services to taxonomists for standard genome sequencing and annotation.</title>
        <authorList>
            <consortium name="The Broad Institute Genomics Platform"/>
            <consortium name="The Broad Institute Genome Sequencing Center for Infectious Disease"/>
            <person name="Wu L."/>
            <person name="Ma J."/>
        </authorList>
    </citation>
    <scope>NUCLEOTIDE SEQUENCE [LARGE SCALE GENOMIC DNA]</scope>
    <source>
        <strain evidence="10">SYNS20</strain>
    </source>
</reference>
<accession>A0ABW2JI21</accession>
<dbReference type="Gene3D" id="1.10.443.10">
    <property type="entry name" value="Intergrase catalytic core"/>
    <property type="match status" value="1"/>
</dbReference>
<evidence type="ECO:0000259" key="8">
    <source>
        <dbReference type="PROSITE" id="PS51900"/>
    </source>
</evidence>
<protein>
    <submittedName>
        <fullName evidence="9">Tyrosine-type recombinase/integrase</fullName>
    </submittedName>
</protein>
<evidence type="ECO:0000259" key="7">
    <source>
        <dbReference type="PROSITE" id="PS51898"/>
    </source>
</evidence>
<feature type="region of interest" description="Disordered" evidence="6">
    <location>
        <begin position="394"/>
        <end position="415"/>
    </location>
</feature>
<dbReference type="EMBL" id="JBHTCF010000004">
    <property type="protein sequence ID" value="MFC7305095.1"/>
    <property type="molecule type" value="Genomic_DNA"/>
</dbReference>
<feature type="domain" description="Tyr recombinase" evidence="7">
    <location>
        <begin position="173"/>
        <end position="385"/>
    </location>
</feature>
<keyword evidence="4" id="KW-0233">DNA recombination</keyword>
<dbReference type="InterPro" id="IPR044068">
    <property type="entry name" value="CB"/>
</dbReference>
<keyword evidence="2" id="KW-0229">DNA integration</keyword>
<evidence type="ECO:0000256" key="5">
    <source>
        <dbReference type="PROSITE-ProRule" id="PRU01248"/>
    </source>
</evidence>
<comment type="caution">
    <text evidence="9">The sequence shown here is derived from an EMBL/GenBank/DDBJ whole genome shotgun (WGS) entry which is preliminary data.</text>
</comment>
<dbReference type="InterPro" id="IPR002104">
    <property type="entry name" value="Integrase_catalytic"/>
</dbReference>
<comment type="similarity">
    <text evidence="1">Belongs to the 'phage' integrase family.</text>
</comment>
<evidence type="ECO:0000313" key="9">
    <source>
        <dbReference type="EMBL" id="MFC7305095.1"/>
    </source>
</evidence>
<dbReference type="PANTHER" id="PTHR30629">
    <property type="entry name" value="PROPHAGE INTEGRASE"/>
    <property type="match status" value="1"/>
</dbReference>
<keyword evidence="10" id="KW-1185">Reference proteome</keyword>
<dbReference type="CDD" id="cd01189">
    <property type="entry name" value="INT_ICEBs1_C_like"/>
    <property type="match status" value="1"/>
</dbReference>
<dbReference type="Gene3D" id="1.10.150.130">
    <property type="match status" value="1"/>
</dbReference>
<dbReference type="Pfam" id="PF00589">
    <property type="entry name" value="Phage_integrase"/>
    <property type="match status" value="1"/>
</dbReference>
<evidence type="ECO:0000256" key="2">
    <source>
        <dbReference type="ARBA" id="ARBA00022908"/>
    </source>
</evidence>
<keyword evidence="3 5" id="KW-0238">DNA-binding</keyword>
<dbReference type="InterPro" id="IPR050808">
    <property type="entry name" value="Phage_Integrase"/>
</dbReference>
<dbReference type="InterPro" id="IPR013762">
    <property type="entry name" value="Integrase-like_cat_sf"/>
</dbReference>
<dbReference type="PROSITE" id="PS51900">
    <property type="entry name" value="CB"/>
    <property type="match status" value="1"/>
</dbReference>
<dbReference type="SUPFAM" id="SSF56349">
    <property type="entry name" value="DNA breaking-rejoining enzymes"/>
    <property type="match status" value="1"/>
</dbReference>
<feature type="domain" description="Core-binding (CB)" evidence="8">
    <location>
        <begin position="76"/>
        <end position="155"/>
    </location>
</feature>
<gene>
    <name evidence="9" type="ORF">ACFQVC_12790</name>
</gene>
<dbReference type="InterPro" id="IPR011010">
    <property type="entry name" value="DNA_brk_join_enz"/>
</dbReference>
<dbReference type="InterPro" id="IPR010998">
    <property type="entry name" value="Integrase_recombinase_N"/>
</dbReference>
<organism evidence="9 10">
    <name type="scientific">Streptomyces monticola</name>
    <dbReference type="NCBI Taxonomy" id="2666263"/>
    <lineage>
        <taxon>Bacteria</taxon>
        <taxon>Bacillati</taxon>
        <taxon>Actinomycetota</taxon>
        <taxon>Actinomycetes</taxon>
        <taxon>Kitasatosporales</taxon>
        <taxon>Streptomycetaceae</taxon>
        <taxon>Streptomyces</taxon>
    </lineage>
</organism>
<dbReference type="RefSeq" id="WP_381830183.1">
    <property type="nucleotide sequence ID" value="NZ_JBHTCF010000004.1"/>
</dbReference>
<dbReference type="Proteomes" id="UP001596523">
    <property type="component" value="Unassembled WGS sequence"/>
</dbReference>
<dbReference type="PANTHER" id="PTHR30629:SF2">
    <property type="entry name" value="PROPHAGE INTEGRASE INTS-RELATED"/>
    <property type="match status" value="1"/>
</dbReference>
<name>A0ABW2JI21_9ACTN</name>
<evidence type="ECO:0000256" key="6">
    <source>
        <dbReference type="SAM" id="MobiDB-lite"/>
    </source>
</evidence>
<proteinExistence type="inferred from homology"/>
<evidence type="ECO:0000256" key="3">
    <source>
        <dbReference type="ARBA" id="ARBA00023125"/>
    </source>
</evidence>
<sequence length="465" mass="52092">MSTIYQRCKSDKRNINYPCTKDRCGHPWTVRYREPGTSRAERQPSFEKKSQAEAFAGRLEHDKYEGFYLDPKRGDITLREYATDWLSRQVIADGTWRNYESFLRIHLIPALGAKTVIGVQAKDIESFVATVSKKLAPSTVCDRMKMVSSLFKAAIKEKRRPDDPTDGIKLPRTGSHAVDEDEIPTLHEVDLIAKQISPQYRLTIYLQAGAGLRISETLAFSADCHRDGFVRIRRQVSSKAHREDCVTRFIPLKHRAEGEYRDIPTPAFLADEIDTHLRDWGVKTVGDVQVLFAPRERGKGTMPTANTYGYHFRKALKDAGVTKPDGSPKYTPHGLRHFFASTALAHGIPIHEVSRWLGHKSIKTTVDVYGHIVPASWDRCRTIMQNALRPSRQAAPGHLWTPDPTGIRPETSGGDRRYGMLRAGAVGGHFDAAPLGVDGIQCHLLDGASGDVEAFGPEPQRDLCQ</sequence>
<evidence type="ECO:0000313" key="10">
    <source>
        <dbReference type="Proteomes" id="UP001596523"/>
    </source>
</evidence>
<evidence type="ECO:0000256" key="1">
    <source>
        <dbReference type="ARBA" id="ARBA00008857"/>
    </source>
</evidence>
<dbReference type="PROSITE" id="PS51898">
    <property type="entry name" value="TYR_RECOMBINASE"/>
    <property type="match status" value="1"/>
</dbReference>
<evidence type="ECO:0000256" key="4">
    <source>
        <dbReference type="ARBA" id="ARBA00023172"/>
    </source>
</evidence>